<comment type="similarity">
    <text evidence="2">Belongs to the outer membrane factor (OMF) (TC 1.B.17) family.</text>
</comment>
<dbReference type="InterPro" id="IPR051906">
    <property type="entry name" value="TolC-like"/>
</dbReference>
<gene>
    <name evidence="11" type="ORF">KME28_14685</name>
</gene>
<feature type="region of interest" description="Disordered" evidence="9">
    <location>
        <begin position="158"/>
        <end position="181"/>
    </location>
</feature>
<proteinExistence type="inferred from homology"/>
<evidence type="ECO:0000313" key="11">
    <source>
        <dbReference type="EMBL" id="MBW4432931.1"/>
    </source>
</evidence>
<evidence type="ECO:0000256" key="10">
    <source>
        <dbReference type="SAM" id="SignalP"/>
    </source>
</evidence>
<dbReference type="AlphaFoldDB" id="A0A9E3H932"/>
<accession>A0A9E3H932</accession>
<feature type="region of interest" description="Disordered" evidence="9">
    <location>
        <begin position="378"/>
        <end position="416"/>
    </location>
</feature>
<reference evidence="11" key="1">
    <citation type="submission" date="2021-05" db="EMBL/GenBank/DDBJ databases">
        <authorList>
            <person name="Pietrasiak N."/>
            <person name="Ward R."/>
            <person name="Stajich J.E."/>
            <person name="Kurbessoian T."/>
        </authorList>
    </citation>
    <scope>NUCLEOTIDE SEQUENCE</scope>
    <source>
        <strain evidence="11">HA4357-MV3</strain>
    </source>
</reference>
<dbReference type="GO" id="GO:0015288">
    <property type="term" value="F:porin activity"/>
    <property type="evidence" value="ECO:0007669"/>
    <property type="project" value="TreeGrafter"/>
</dbReference>
<keyword evidence="7" id="KW-0998">Cell outer membrane</keyword>
<feature type="compositionally biased region" description="Polar residues" evidence="9">
    <location>
        <begin position="158"/>
        <end position="169"/>
    </location>
</feature>
<dbReference type="GO" id="GO:0009279">
    <property type="term" value="C:cell outer membrane"/>
    <property type="evidence" value="ECO:0007669"/>
    <property type="project" value="UniProtKB-SubCell"/>
</dbReference>
<comment type="subcellular location">
    <subcellularLocation>
        <location evidence="1">Cell outer membrane</location>
    </subcellularLocation>
</comment>
<dbReference type="GO" id="GO:0015562">
    <property type="term" value="F:efflux transmembrane transporter activity"/>
    <property type="evidence" value="ECO:0007669"/>
    <property type="project" value="InterPro"/>
</dbReference>
<dbReference type="GO" id="GO:1990281">
    <property type="term" value="C:efflux pump complex"/>
    <property type="evidence" value="ECO:0007669"/>
    <property type="project" value="TreeGrafter"/>
</dbReference>
<evidence type="ECO:0000256" key="6">
    <source>
        <dbReference type="ARBA" id="ARBA00023136"/>
    </source>
</evidence>
<keyword evidence="4" id="KW-1134">Transmembrane beta strand</keyword>
<evidence type="ECO:0000256" key="1">
    <source>
        <dbReference type="ARBA" id="ARBA00004442"/>
    </source>
</evidence>
<keyword evidence="5" id="KW-0812">Transmembrane</keyword>
<organism evidence="11 12">
    <name type="scientific">Pelatocladus maniniholoensis HA4357-MV3</name>
    <dbReference type="NCBI Taxonomy" id="1117104"/>
    <lineage>
        <taxon>Bacteria</taxon>
        <taxon>Bacillati</taxon>
        <taxon>Cyanobacteriota</taxon>
        <taxon>Cyanophyceae</taxon>
        <taxon>Nostocales</taxon>
        <taxon>Nostocaceae</taxon>
        <taxon>Pelatocladus</taxon>
    </lineage>
</organism>
<reference evidence="11" key="2">
    <citation type="journal article" date="2022" name="Microbiol. Resour. Announc.">
        <title>Metagenome Sequencing to Explore Phylogenomics of Terrestrial Cyanobacteria.</title>
        <authorList>
            <person name="Ward R.D."/>
            <person name="Stajich J.E."/>
            <person name="Johansen J.R."/>
            <person name="Huntemann M."/>
            <person name="Clum A."/>
            <person name="Foster B."/>
            <person name="Foster B."/>
            <person name="Roux S."/>
            <person name="Palaniappan K."/>
            <person name="Varghese N."/>
            <person name="Mukherjee S."/>
            <person name="Reddy T.B.K."/>
            <person name="Daum C."/>
            <person name="Copeland A."/>
            <person name="Chen I.A."/>
            <person name="Ivanova N.N."/>
            <person name="Kyrpides N.C."/>
            <person name="Shapiro N."/>
            <person name="Eloe-Fadrosh E.A."/>
            <person name="Pietrasiak N."/>
        </authorList>
    </citation>
    <scope>NUCLEOTIDE SEQUENCE</scope>
    <source>
        <strain evidence="11">HA4357-MV3</strain>
    </source>
</reference>
<evidence type="ECO:0000256" key="4">
    <source>
        <dbReference type="ARBA" id="ARBA00022452"/>
    </source>
</evidence>
<feature type="chain" id="PRO_5038825017" evidence="10">
    <location>
        <begin position="27"/>
        <end position="756"/>
    </location>
</feature>
<protein>
    <submittedName>
        <fullName evidence="11">TolC family protein</fullName>
    </submittedName>
</protein>
<dbReference type="Proteomes" id="UP000813215">
    <property type="component" value="Unassembled WGS sequence"/>
</dbReference>
<feature type="compositionally biased region" description="Low complexity" evidence="9">
    <location>
        <begin position="278"/>
        <end position="292"/>
    </location>
</feature>
<evidence type="ECO:0000256" key="5">
    <source>
        <dbReference type="ARBA" id="ARBA00022692"/>
    </source>
</evidence>
<sequence length="756" mass="82408">MKGQIILYSFLPGVTAAVLTTQPSWAQNVVNPSISTLNEGGNLVADNTKNQVSAGNSSFSTNLPTTIKTPEPTDFKTINMQRFGSDDVGKIATKTIGVPIEEISFQDQRSTFRVTSAQYQAQPVDSNQLASAIFDANLQPEIMQVAPFDYGTQHLRQSTAEAKTGSPKNSVKPRSPSQVGQKLREVIISRSSNPEKLPVGVSDAIAPQEFTNSTTTQAPSKQNPNIQASAFLQNVARGSGSAKLLAIDNCSQDTLSCPPQNLSPQLVSQAISPTAPTINNQQQQTTPQVPIVSPISKPTTPAPNYLNPDKSNPLLFPTKPDEVRQKGNQPITLEQAVDLAQRNNTQLQISLLELQRAQASLREAQAALFPTLDLSTSITRSQSAQSQLTSEIRDEQERGLPPELRTQSNDDEPGTSFNGQAQLIYNIFTSGRRSANIGAAEEQVRFQELDTMRQAEEIRLTVATNYYDLQEADENVRIAQSSVRNAEVTLRDAQALERAGVGTQFDVLRAQVTLANAQQDLSGALSQQRIRRSQLASTLNVPDALTVSAADPVRLAGLWNLPLEDTVVLAYQNRPELQQQLAQRNISEQQRRLALAELGPQISLVASYNLLDQFDDSISVTDGYSVGVQATLNLFDGGAARARANQQKANIRIAETQFKDTRNQIRFQVEQAYSELRSNLDQVQTANIALEQARESLRLARLRFQAGVGTQTDVIAAENDLTRAEGNSVSAILSYNRALATLQRSVTARGLARIAQ</sequence>
<keyword evidence="3" id="KW-0813">Transport</keyword>
<evidence type="ECO:0000256" key="7">
    <source>
        <dbReference type="ARBA" id="ARBA00023237"/>
    </source>
</evidence>
<keyword evidence="8" id="KW-0175">Coiled coil</keyword>
<keyword evidence="6" id="KW-0472">Membrane</keyword>
<dbReference type="EMBL" id="JAHHHW010000095">
    <property type="protein sequence ID" value="MBW4432931.1"/>
    <property type="molecule type" value="Genomic_DNA"/>
</dbReference>
<feature type="compositionally biased region" description="Polar residues" evidence="9">
    <location>
        <begin position="378"/>
        <end position="390"/>
    </location>
</feature>
<name>A0A9E3H932_9NOST</name>
<dbReference type="PANTHER" id="PTHR30026:SF21">
    <property type="entry name" value="SLR1270 PROTEIN"/>
    <property type="match status" value="1"/>
</dbReference>
<dbReference type="Gene3D" id="1.20.1600.10">
    <property type="entry name" value="Outer membrane efflux proteins (OEP)"/>
    <property type="match status" value="1"/>
</dbReference>
<evidence type="ECO:0000313" key="12">
    <source>
        <dbReference type="Proteomes" id="UP000813215"/>
    </source>
</evidence>
<evidence type="ECO:0000256" key="8">
    <source>
        <dbReference type="SAM" id="Coils"/>
    </source>
</evidence>
<comment type="caution">
    <text evidence="11">The sequence shown here is derived from an EMBL/GenBank/DDBJ whole genome shotgun (WGS) entry which is preliminary data.</text>
</comment>
<feature type="region of interest" description="Disordered" evidence="9">
    <location>
        <begin position="278"/>
        <end position="325"/>
    </location>
</feature>
<feature type="coiled-coil region" evidence="8">
    <location>
        <begin position="337"/>
        <end position="367"/>
    </location>
</feature>
<keyword evidence="10" id="KW-0732">Signal</keyword>
<dbReference type="Pfam" id="PF02321">
    <property type="entry name" value="OEP"/>
    <property type="match status" value="2"/>
</dbReference>
<dbReference type="PANTHER" id="PTHR30026">
    <property type="entry name" value="OUTER MEMBRANE PROTEIN TOLC"/>
    <property type="match status" value="1"/>
</dbReference>
<evidence type="ECO:0000256" key="2">
    <source>
        <dbReference type="ARBA" id="ARBA00007613"/>
    </source>
</evidence>
<evidence type="ECO:0000256" key="9">
    <source>
        <dbReference type="SAM" id="MobiDB-lite"/>
    </source>
</evidence>
<feature type="compositionally biased region" description="Basic and acidic residues" evidence="9">
    <location>
        <begin position="391"/>
        <end position="400"/>
    </location>
</feature>
<feature type="signal peptide" evidence="10">
    <location>
        <begin position="1"/>
        <end position="26"/>
    </location>
</feature>
<evidence type="ECO:0000256" key="3">
    <source>
        <dbReference type="ARBA" id="ARBA00022448"/>
    </source>
</evidence>
<dbReference type="SUPFAM" id="SSF56954">
    <property type="entry name" value="Outer membrane efflux proteins (OEP)"/>
    <property type="match status" value="1"/>
</dbReference>
<feature type="coiled-coil region" evidence="8">
    <location>
        <begin position="644"/>
        <end position="693"/>
    </location>
</feature>
<dbReference type="InterPro" id="IPR003423">
    <property type="entry name" value="OMP_efflux"/>
</dbReference>